<dbReference type="OrthoDB" id="378906at2759"/>
<evidence type="ECO:0000256" key="1">
    <source>
        <dbReference type="SAM" id="Phobius"/>
    </source>
</evidence>
<accession>A0A2P9DT56</accession>
<dbReference type="Proteomes" id="UP000240500">
    <property type="component" value="Unassembled WGS sequence"/>
</dbReference>
<sequence length="222" mass="25037">MTLYIKHKYRKGTDNNEKEAKSNGSSRSSKYLEMQRKLYNNFYVKPEIYFENFSDKSYDYSKNKSSDKSSSSNKVHDNYLENLKTGCVRTVGIDAVSSLAIEKCGIAAAKVALQPSLSVLGIELVKLAEILSGLSYSSANSIKGSFTSVGVFKVTNAIATNSFAKATTTSNRVFFYYGISIYIIIAPTTILILLYVWFLKRRKKSIETLMQKTFMYVIVFRI</sequence>
<organism evidence="2 3">
    <name type="scientific">Plasmodium reichenowi</name>
    <dbReference type="NCBI Taxonomy" id="5854"/>
    <lineage>
        <taxon>Eukaryota</taxon>
        <taxon>Sar</taxon>
        <taxon>Alveolata</taxon>
        <taxon>Apicomplexa</taxon>
        <taxon>Aconoidasida</taxon>
        <taxon>Haemosporida</taxon>
        <taxon>Plasmodiidae</taxon>
        <taxon>Plasmodium</taxon>
        <taxon>Plasmodium (Laverania)</taxon>
    </lineage>
</organism>
<keyword evidence="1" id="KW-1133">Transmembrane helix</keyword>
<keyword evidence="1" id="KW-0472">Membrane</keyword>
<evidence type="ECO:0000313" key="3">
    <source>
        <dbReference type="Proteomes" id="UP000240500"/>
    </source>
</evidence>
<proteinExistence type="predicted"/>
<protein>
    <submittedName>
        <fullName evidence="2">Stevor PIR protein, putative</fullName>
    </submittedName>
</protein>
<evidence type="ECO:0000313" key="2">
    <source>
        <dbReference type="EMBL" id="SOV84186.1"/>
    </source>
</evidence>
<dbReference type="InterPro" id="IPR006374">
    <property type="entry name" value="VSA_Stevor"/>
</dbReference>
<gene>
    <name evidence="2" type="ORF">PRG01_0039600</name>
</gene>
<dbReference type="EMBL" id="OFAE01000030">
    <property type="protein sequence ID" value="SOV84186.1"/>
    <property type="molecule type" value="Genomic_DNA"/>
</dbReference>
<keyword evidence="1" id="KW-0812">Transmembrane</keyword>
<dbReference type="VEuPathDB" id="PlasmoDB:PRG01_0039600"/>
<dbReference type="Pfam" id="PF17410">
    <property type="entry name" value="Stevor"/>
    <property type="match status" value="1"/>
</dbReference>
<feature type="transmembrane region" description="Helical" evidence="1">
    <location>
        <begin position="174"/>
        <end position="198"/>
    </location>
</feature>
<reference evidence="2 3" key="1">
    <citation type="submission" date="2016-09" db="EMBL/GenBank/DDBJ databases">
        <authorList>
            <consortium name="Pathogen Informatics"/>
        </authorList>
    </citation>
    <scope>NUCLEOTIDE SEQUENCE [LARGE SCALE GENOMIC DNA]</scope>
</reference>
<name>A0A2P9DT56_PLARE</name>
<dbReference type="AlphaFoldDB" id="A0A2P9DT56"/>